<feature type="compositionally biased region" description="Basic and acidic residues" evidence="3">
    <location>
        <begin position="1143"/>
        <end position="1167"/>
    </location>
</feature>
<feature type="coiled-coil region" evidence="2">
    <location>
        <begin position="507"/>
        <end position="560"/>
    </location>
</feature>
<evidence type="ECO:0000256" key="1">
    <source>
        <dbReference type="ARBA" id="ARBA00023054"/>
    </source>
</evidence>
<proteinExistence type="predicted"/>
<protein>
    <recommendedName>
        <fullName evidence="4">DUF4347 domain-containing protein</fullName>
    </recommendedName>
</protein>
<evidence type="ECO:0000259" key="4">
    <source>
        <dbReference type="Pfam" id="PF14252"/>
    </source>
</evidence>
<feature type="non-terminal residue" evidence="5">
    <location>
        <position position="1"/>
    </location>
</feature>
<name>A0A9W6ZSZ8_9STRA</name>
<dbReference type="PANTHER" id="PTHR18870">
    <property type="entry name" value="PROTEIN TAG-278-RELATED"/>
    <property type="match status" value="1"/>
</dbReference>
<keyword evidence="6" id="KW-1185">Reference proteome</keyword>
<feature type="coiled-coil region" evidence="2">
    <location>
        <begin position="967"/>
        <end position="1040"/>
    </location>
</feature>
<feature type="region of interest" description="Disordered" evidence="3">
    <location>
        <begin position="1082"/>
        <end position="1104"/>
    </location>
</feature>
<evidence type="ECO:0000313" key="6">
    <source>
        <dbReference type="Proteomes" id="UP001165082"/>
    </source>
</evidence>
<feature type="non-terminal residue" evidence="5">
    <location>
        <position position="1259"/>
    </location>
</feature>
<evidence type="ECO:0000313" key="5">
    <source>
        <dbReference type="EMBL" id="GMH57521.1"/>
    </source>
</evidence>
<feature type="coiled-coil region" evidence="2">
    <location>
        <begin position="641"/>
        <end position="736"/>
    </location>
</feature>
<feature type="region of interest" description="Disordered" evidence="3">
    <location>
        <begin position="1127"/>
        <end position="1167"/>
    </location>
</feature>
<feature type="compositionally biased region" description="Basic and acidic residues" evidence="3">
    <location>
        <begin position="1092"/>
        <end position="1104"/>
    </location>
</feature>
<dbReference type="PANTHER" id="PTHR18870:SF9">
    <property type="entry name" value="PROTEIN TAG-278-RELATED"/>
    <property type="match status" value="1"/>
</dbReference>
<feature type="domain" description="DUF4347" evidence="4">
    <location>
        <begin position="878"/>
        <end position="940"/>
    </location>
</feature>
<evidence type="ECO:0000256" key="3">
    <source>
        <dbReference type="SAM" id="MobiDB-lite"/>
    </source>
</evidence>
<feature type="coiled-coil region" evidence="2">
    <location>
        <begin position="270"/>
        <end position="338"/>
    </location>
</feature>
<dbReference type="EMBL" id="BRXZ01003574">
    <property type="protein sequence ID" value="GMH57521.1"/>
    <property type="molecule type" value="Genomic_DNA"/>
</dbReference>
<accession>A0A9W6ZSZ8</accession>
<dbReference type="InterPro" id="IPR011990">
    <property type="entry name" value="TPR-like_helical_dom_sf"/>
</dbReference>
<sequence length="1259" mass="143516">LPFTTQTTIPPKSKEWCVQRATTAYNNETRRVVDVLKTFIVLDDEATLVSVARFIMSKWRVVRLNNTFRSPTFTGQRDLTLNVAIPLPSSSVLRKESKKKFHIVEINLQLTAFLNLKEEAYVPYAYFKDLSDLRFLGPNVSSFFDDMEDGENTVDYLLRIIKSVNWSALENLDEMAGVRMMADWEVKIRTSRRLVELAEGQHNETILLGRAHEFANACETMNMESDAIAIYEKVIQARGQIFGDKDRDIMLAVDKMAGVYRSRGELDTALDMYQDAVEKLQAVMKAERSDFANKLESCKLKGEKNLERLKVEDEKNLASALEEAKKSEEASLEEALKRSDANVVLLKTGLEARLKDEVARVRECGEMKLEDGLRELGDKLGKERLAVVTELNEANQRELEALKATKAEELEQREKELEDGHSSATKELRDGHRLELEEKLKKLEGDLKASHEALVAELNDKHETALQSVLNQDEQTLATVRSALREDLTTLHEFAIASLKKDHALAIESEQKAIQETFEEKQRTLEEEMDKLVAELVKVKKEKEEMKEDHKQSMDNMRAESGKELELLQASKEAALLDIKSLTSKFEALETSLEDSNKGRETAIQALGEQHTKEIESLVATHASEISTLKSKNVQVSRSSALKLEKTFAKHATELKELQQENSKFKQVARKEFEEASQDFKTREKGLKDRIERLMKEMESFVETKRESIDGHVEKETQLEEEVRRLNDEMEQWTMSRRDSTAGHMAKEKELRRKLEDAQAHMFDFGRLVLFSSDTPDKEDFSQMIRCQKEEYNFETADLGLLLGKIEKAKERAKKELGDDFNGFKSIALACHGPPKDADGDDDDGFEWKISEKIVITDDTEITQKKQPQHPARILMMELGKAVQNSVGRVDLFACSLLSSREGNEVFDAIELETNCNFAASTNLTGNPKGDGDWIMESDGIDVRAFYFWENDEFDGTFEAHLEPPKVQETRIALGKAEGEVKRMEGEVRMAKNEVEKIKKEREEERRERASDKEQSRKAIEKMRKEHDDIMEDFKAARRKSTANHESVLLEVRKARSASSASHAEMLAAERKRGAEELRRLEEEMKGSMAEKTTELEKEKGEVEEKLKKVEGELKEEVERLRKLQESTIGEAKTQHTTALAKLKKEHEEALEGVKRDRTSSSEEHKAAIADMEAKQAEALKKSVEEREGAIKKAEAAMEDYKMARRDSTSNHESVLLEVRKARSASSASHAEMLAAERKRGAEELRRLEEEMKGSMAEK</sequence>
<dbReference type="Pfam" id="PF14252">
    <property type="entry name" value="DUF4347"/>
    <property type="match status" value="1"/>
</dbReference>
<dbReference type="Gene3D" id="1.25.40.10">
    <property type="entry name" value="Tetratricopeptide repeat domain"/>
    <property type="match status" value="1"/>
</dbReference>
<comment type="caution">
    <text evidence="5">The sequence shown here is derived from an EMBL/GenBank/DDBJ whole genome shotgun (WGS) entry which is preliminary data.</text>
</comment>
<evidence type="ECO:0000256" key="2">
    <source>
        <dbReference type="SAM" id="Coils"/>
    </source>
</evidence>
<organism evidence="5 6">
    <name type="scientific">Triparma retinervis</name>
    <dbReference type="NCBI Taxonomy" id="2557542"/>
    <lineage>
        <taxon>Eukaryota</taxon>
        <taxon>Sar</taxon>
        <taxon>Stramenopiles</taxon>
        <taxon>Ochrophyta</taxon>
        <taxon>Bolidophyceae</taxon>
        <taxon>Parmales</taxon>
        <taxon>Triparmaceae</taxon>
        <taxon>Triparma</taxon>
    </lineage>
</organism>
<dbReference type="InterPro" id="IPR025592">
    <property type="entry name" value="DUF4347"/>
</dbReference>
<feature type="compositionally biased region" description="Basic and acidic residues" evidence="3">
    <location>
        <begin position="1235"/>
        <end position="1259"/>
    </location>
</feature>
<dbReference type="AlphaFoldDB" id="A0A9W6ZSZ8"/>
<dbReference type="Proteomes" id="UP001165082">
    <property type="component" value="Unassembled WGS sequence"/>
</dbReference>
<dbReference type="SUPFAM" id="SSF48452">
    <property type="entry name" value="TPR-like"/>
    <property type="match status" value="1"/>
</dbReference>
<dbReference type="OrthoDB" id="410262at2759"/>
<feature type="region of interest" description="Disordered" evidence="3">
    <location>
        <begin position="410"/>
        <end position="431"/>
    </location>
</feature>
<keyword evidence="1 2" id="KW-0175">Coiled coil</keyword>
<gene>
    <name evidence="5" type="ORF">TrRE_jg113</name>
</gene>
<reference evidence="5" key="1">
    <citation type="submission" date="2022-07" db="EMBL/GenBank/DDBJ databases">
        <title>Genome analysis of Parmales, a sister group of diatoms, reveals the evolutionary specialization of diatoms from phago-mixotrophs to photoautotrophs.</title>
        <authorList>
            <person name="Ban H."/>
            <person name="Sato S."/>
            <person name="Yoshikawa S."/>
            <person name="Kazumasa Y."/>
            <person name="Nakamura Y."/>
            <person name="Ichinomiya M."/>
            <person name="Saitoh K."/>
            <person name="Sato N."/>
            <person name="Blanc-Mathieu R."/>
            <person name="Endo H."/>
            <person name="Kuwata A."/>
            <person name="Ogata H."/>
        </authorList>
    </citation>
    <scope>NUCLEOTIDE SEQUENCE</scope>
</reference>
<feature type="region of interest" description="Disordered" evidence="3">
    <location>
        <begin position="1220"/>
        <end position="1259"/>
    </location>
</feature>